<dbReference type="PANTHER" id="PTHR12294">
    <property type="entry name" value="EF HAND DOMAIN FAMILY A1,A2-RELATED"/>
    <property type="match status" value="1"/>
</dbReference>
<evidence type="ECO:0000256" key="4">
    <source>
        <dbReference type="ARBA" id="ARBA00023136"/>
    </source>
</evidence>
<dbReference type="GO" id="GO:0051560">
    <property type="term" value="P:mitochondrial calcium ion homeostasis"/>
    <property type="evidence" value="ECO:0007669"/>
    <property type="project" value="TreeGrafter"/>
</dbReference>
<protein>
    <submittedName>
        <fullName evidence="6">Uncharacterized protein</fullName>
    </submittedName>
</protein>
<sequence length="312" mass="35980">MSVLRQCGVLISRQQHHAVMTAFSLLPPASTAFTNRPLNNVLWNSRGHKNFGHKGEKTPRFTKIFHLVVGSFVVISLLDFKKLKKMLTPKVDADTGVEYTEISQKRKNTERIVIEDSVNKQQQLSEDDDDNSQNEESKEIVKATKAKKEKIGFRERKILEYEHRIRQFSTPDKVFRYFATVRLIAPEHTAILMTPDDFLRSICPCFKQPDVFRYFATIQVPTADDRHEIFMTPVDFLTSMTPGMKHPEGLGLDQYKRYDPKSVGDCLNLKLEKDSIFYKLGSYGLITFSDYIFLLTVLSSTWDDSGLAYSFW</sequence>
<evidence type="ECO:0000313" key="6">
    <source>
        <dbReference type="EnsemblMetazoa" id="GAUT051194-PA"/>
    </source>
</evidence>
<evidence type="ECO:0000256" key="3">
    <source>
        <dbReference type="ARBA" id="ARBA00022737"/>
    </source>
</evidence>
<dbReference type="InterPro" id="IPR039800">
    <property type="entry name" value="MICU1/2/3"/>
</dbReference>
<keyword evidence="2" id="KW-0479">Metal-binding</keyword>
<dbReference type="AlphaFoldDB" id="A0A1A9VXY0"/>
<dbReference type="GO" id="GO:0005509">
    <property type="term" value="F:calcium ion binding"/>
    <property type="evidence" value="ECO:0007669"/>
    <property type="project" value="InterPro"/>
</dbReference>
<dbReference type="VEuPathDB" id="VectorBase:GAUT051194"/>
<comment type="subcellular location">
    <subcellularLocation>
        <location evidence="1">Mitochondrion inner membrane</location>
    </subcellularLocation>
</comment>
<dbReference type="STRING" id="7395.A0A1A9VXY0"/>
<accession>A0A1A9VXY0</accession>
<evidence type="ECO:0000256" key="5">
    <source>
        <dbReference type="SAM" id="MobiDB-lite"/>
    </source>
</evidence>
<keyword evidence="4" id="KW-0472">Membrane</keyword>
<dbReference type="PANTHER" id="PTHR12294:SF1">
    <property type="entry name" value="CALCIUM UPTAKE PROTEIN 1, MITOCHONDRIAL"/>
    <property type="match status" value="1"/>
</dbReference>
<keyword evidence="3" id="KW-0677">Repeat</keyword>
<reference evidence="6" key="1">
    <citation type="submission" date="2020-05" db="UniProtKB">
        <authorList>
            <consortium name="EnsemblMetazoa"/>
        </authorList>
    </citation>
    <scope>IDENTIFICATION</scope>
    <source>
        <strain evidence="6">TTRI</strain>
    </source>
</reference>
<dbReference type="GO" id="GO:1990246">
    <property type="term" value="C:uniplex complex"/>
    <property type="evidence" value="ECO:0007669"/>
    <property type="project" value="TreeGrafter"/>
</dbReference>
<keyword evidence="7" id="KW-1185">Reference proteome</keyword>
<evidence type="ECO:0000256" key="2">
    <source>
        <dbReference type="ARBA" id="ARBA00022723"/>
    </source>
</evidence>
<dbReference type="Proteomes" id="UP000078200">
    <property type="component" value="Unassembled WGS sequence"/>
</dbReference>
<evidence type="ECO:0000256" key="1">
    <source>
        <dbReference type="ARBA" id="ARBA00004273"/>
    </source>
</evidence>
<dbReference type="GO" id="GO:0036444">
    <property type="term" value="P:calcium import into the mitochondrion"/>
    <property type="evidence" value="ECO:0007669"/>
    <property type="project" value="TreeGrafter"/>
</dbReference>
<name>A0A1A9VXY0_GLOAU</name>
<organism evidence="6 7">
    <name type="scientific">Glossina austeni</name>
    <name type="common">Savannah tsetse fly</name>
    <dbReference type="NCBI Taxonomy" id="7395"/>
    <lineage>
        <taxon>Eukaryota</taxon>
        <taxon>Metazoa</taxon>
        <taxon>Ecdysozoa</taxon>
        <taxon>Arthropoda</taxon>
        <taxon>Hexapoda</taxon>
        <taxon>Insecta</taxon>
        <taxon>Pterygota</taxon>
        <taxon>Neoptera</taxon>
        <taxon>Endopterygota</taxon>
        <taxon>Diptera</taxon>
        <taxon>Brachycera</taxon>
        <taxon>Muscomorpha</taxon>
        <taxon>Hippoboscoidea</taxon>
        <taxon>Glossinidae</taxon>
        <taxon>Glossina</taxon>
    </lineage>
</organism>
<dbReference type="EnsemblMetazoa" id="GAUT051194-RA">
    <property type="protein sequence ID" value="GAUT051194-PA"/>
    <property type="gene ID" value="GAUT051194"/>
</dbReference>
<proteinExistence type="predicted"/>
<feature type="region of interest" description="Disordered" evidence="5">
    <location>
        <begin position="114"/>
        <end position="141"/>
    </location>
</feature>
<evidence type="ECO:0000313" key="7">
    <source>
        <dbReference type="Proteomes" id="UP000078200"/>
    </source>
</evidence>